<keyword evidence="3" id="KW-0547">Nucleotide-binding</keyword>
<accession>A0A060YKG4</accession>
<dbReference type="GO" id="GO:0005739">
    <property type="term" value="C:mitochondrion"/>
    <property type="evidence" value="ECO:0007669"/>
    <property type="project" value="TreeGrafter"/>
</dbReference>
<sequence>MLISIPSLATPVDKLDHLNIIHVTGTKGKGSTCAFTERILRDYGFRTGFYSSPHLVQVRERIRINGQPISKELFTKYFWEVFTQLDATKVQYQIDRGLLFPFNGILQHRCCLRRLYYLESDYSRYSQDRSLAKALVVAVSELQRCTYTVSEAHYSVRWQHCNYCSDLGDNGKLVLMQIFFLIQCCGRIQMNMRQQR</sequence>
<dbReference type="GO" id="GO:0005524">
    <property type="term" value="F:ATP binding"/>
    <property type="evidence" value="ECO:0007669"/>
    <property type="project" value="UniProtKB-KW"/>
</dbReference>
<dbReference type="UniPathway" id="UPA00850"/>
<comment type="similarity">
    <text evidence="1">Belongs to the folylpolyglutamate synthase family.</text>
</comment>
<dbReference type="PANTHER" id="PTHR11136:SF5">
    <property type="entry name" value="FOLYLPOLYGLUTAMATE SYNTHASE, MITOCHONDRIAL"/>
    <property type="match status" value="1"/>
</dbReference>
<dbReference type="PANTHER" id="PTHR11136">
    <property type="entry name" value="FOLYLPOLYGLUTAMATE SYNTHASE-RELATED"/>
    <property type="match status" value="1"/>
</dbReference>
<dbReference type="PaxDb" id="8022-A0A060YKG4"/>
<dbReference type="STRING" id="8022.A0A060YKG4"/>
<evidence type="ECO:0000256" key="3">
    <source>
        <dbReference type="ARBA" id="ARBA00022741"/>
    </source>
</evidence>
<evidence type="ECO:0000313" key="6">
    <source>
        <dbReference type="Proteomes" id="UP000193380"/>
    </source>
</evidence>
<reference evidence="5" key="2">
    <citation type="submission" date="2014-03" db="EMBL/GenBank/DDBJ databases">
        <authorList>
            <person name="Genoscope - CEA"/>
        </authorList>
    </citation>
    <scope>NUCLEOTIDE SEQUENCE</scope>
</reference>
<dbReference type="InterPro" id="IPR018109">
    <property type="entry name" value="Folylpolyglutamate_synth_CS"/>
</dbReference>
<dbReference type="SUPFAM" id="SSF53623">
    <property type="entry name" value="MurD-like peptide ligases, catalytic domain"/>
    <property type="match status" value="1"/>
</dbReference>
<dbReference type="InterPro" id="IPR001645">
    <property type="entry name" value="Folylpolyglutamate_synth"/>
</dbReference>
<dbReference type="Gene3D" id="3.40.1190.10">
    <property type="entry name" value="Mur-like, catalytic domain"/>
    <property type="match status" value="1"/>
</dbReference>
<dbReference type="AlphaFoldDB" id="A0A060YKG4"/>
<evidence type="ECO:0000256" key="4">
    <source>
        <dbReference type="ARBA" id="ARBA00022840"/>
    </source>
</evidence>
<evidence type="ECO:0000313" key="5">
    <source>
        <dbReference type="EMBL" id="CDQ89635.1"/>
    </source>
</evidence>
<dbReference type="PROSITE" id="PS01011">
    <property type="entry name" value="FOLYLPOLYGLU_SYNT_1"/>
    <property type="match status" value="1"/>
</dbReference>
<reference evidence="5" key="1">
    <citation type="journal article" date="2014" name="Nat. Commun.">
        <title>The rainbow trout genome provides novel insights into evolution after whole-genome duplication in vertebrates.</title>
        <authorList>
            <person name="Berthelot C."/>
            <person name="Brunet F."/>
            <person name="Chalopin D."/>
            <person name="Juanchich A."/>
            <person name="Bernard M."/>
            <person name="Noel B."/>
            <person name="Bento P."/>
            <person name="Da Silva C."/>
            <person name="Labadie K."/>
            <person name="Alberti A."/>
            <person name="Aury J.M."/>
            <person name="Louis A."/>
            <person name="Dehais P."/>
            <person name="Bardou P."/>
            <person name="Montfort J."/>
            <person name="Klopp C."/>
            <person name="Cabau C."/>
            <person name="Gaspin C."/>
            <person name="Thorgaard G.H."/>
            <person name="Boussaha M."/>
            <person name="Quillet E."/>
            <person name="Guyomard R."/>
            <person name="Galiana D."/>
            <person name="Bobe J."/>
            <person name="Volff J.N."/>
            <person name="Genet C."/>
            <person name="Wincker P."/>
            <person name="Jaillon O."/>
            <person name="Roest Crollius H."/>
            <person name="Guiguen Y."/>
        </authorList>
    </citation>
    <scope>NUCLEOTIDE SEQUENCE [LARGE SCALE GENOMIC DNA]</scope>
</reference>
<dbReference type="EMBL" id="FR909691">
    <property type="protein sequence ID" value="CDQ89635.1"/>
    <property type="molecule type" value="Genomic_DNA"/>
</dbReference>
<gene>
    <name evidence="5" type="ORF">GSONMT00043831001</name>
</gene>
<name>A0A060YKG4_ONCMY</name>
<dbReference type="GO" id="GO:0004326">
    <property type="term" value="F:tetrahydrofolylpolyglutamate synthase activity"/>
    <property type="evidence" value="ECO:0007669"/>
    <property type="project" value="InterPro"/>
</dbReference>
<dbReference type="InterPro" id="IPR036565">
    <property type="entry name" value="Mur-like_cat_sf"/>
</dbReference>
<evidence type="ECO:0000256" key="2">
    <source>
        <dbReference type="ARBA" id="ARBA00022598"/>
    </source>
</evidence>
<dbReference type="GO" id="GO:0005829">
    <property type="term" value="C:cytosol"/>
    <property type="evidence" value="ECO:0007669"/>
    <property type="project" value="TreeGrafter"/>
</dbReference>
<organism evidence="5 6">
    <name type="scientific">Oncorhynchus mykiss</name>
    <name type="common">Rainbow trout</name>
    <name type="synonym">Salmo gairdneri</name>
    <dbReference type="NCBI Taxonomy" id="8022"/>
    <lineage>
        <taxon>Eukaryota</taxon>
        <taxon>Metazoa</taxon>
        <taxon>Chordata</taxon>
        <taxon>Craniata</taxon>
        <taxon>Vertebrata</taxon>
        <taxon>Euteleostomi</taxon>
        <taxon>Actinopterygii</taxon>
        <taxon>Neopterygii</taxon>
        <taxon>Teleostei</taxon>
        <taxon>Protacanthopterygii</taxon>
        <taxon>Salmoniformes</taxon>
        <taxon>Salmonidae</taxon>
        <taxon>Salmoninae</taxon>
        <taxon>Oncorhynchus</taxon>
    </lineage>
</organism>
<proteinExistence type="inferred from homology"/>
<keyword evidence="2" id="KW-0436">Ligase</keyword>
<protein>
    <submittedName>
        <fullName evidence="5">Uncharacterized protein</fullName>
    </submittedName>
</protein>
<keyword evidence="4" id="KW-0067">ATP-binding</keyword>
<dbReference type="Proteomes" id="UP000193380">
    <property type="component" value="Unassembled WGS sequence"/>
</dbReference>
<evidence type="ECO:0000256" key="1">
    <source>
        <dbReference type="ARBA" id="ARBA00008276"/>
    </source>
</evidence>